<dbReference type="GO" id="GO:0005524">
    <property type="term" value="F:ATP binding"/>
    <property type="evidence" value="ECO:0007669"/>
    <property type="project" value="InterPro"/>
</dbReference>
<keyword evidence="3" id="KW-1133">Transmembrane helix</keyword>
<reference evidence="5 6" key="1">
    <citation type="journal article" date="2013" name="Curr. Biol.">
        <title>The Genome of the Foraminiferan Reticulomyxa filosa.</title>
        <authorList>
            <person name="Glockner G."/>
            <person name="Hulsmann N."/>
            <person name="Schleicher M."/>
            <person name="Noegel A.A."/>
            <person name="Eichinger L."/>
            <person name="Gallinger C."/>
            <person name="Pawlowski J."/>
            <person name="Sierra R."/>
            <person name="Euteneuer U."/>
            <person name="Pillet L."/>
            <person name="Moustafa A."/>
            <person name="Platzer M."/>
            <person name="Groth M."/>
            <person name="Szafranski K."/>
            <person name="Schliwa M."/>
        </authorList>
    </citation>
    <scope>NUCLEOTIDE SEQUENCE [LARGE SCALE GENOMIC DNA]</scope>
</reference>
<proteinExistence type="predicted"/>
<keyword evidence="1" id="KW-0813">Transport</keyword>
<dbReference type="InterPro" id="IPR026082">
    <property type="entry name" value="ABCA"/>
</dbReference>
<evidence type="ECO:0000256" key="3">
    <source>
        <dbReference type="SAM" id="Phobius"/>
    </source>
</evidence>
<dbReference type="InterPro" id="IPR003439">
    <property type="entry name" value="ABC_transporter-like_ATP-bd"/>
</dbReference>
<dbReference type="GO" id="GO:0016020">
    <property type="term" value="C:membrane"/>
    <property type="evidence" value="ECO:0007669"/>
    <property type="project" value="InterPro"/>
</dbReference>
<dbReference type="GO" id="GO:0005319">
    <property type="term" value="F:lipid transporter activity"/>
    <property type="evidence" value="ECO:0007669"/>
    <property type="project" value="TreeGrafter"/>
</dbReference>
<dbReference type="SUPFAM" id="SSF52540">
    <property type="entry name" value="P-loop containing nucleoside triphosphate hydrolases"/>
    <property type="match status" value="1"/>
</dbReference>
<accession>X6M9V1</accession>
<keyword evidence="2" id="KW-0677">Repeat</keyword>
<dbReference type="PANTHER" id="PTHR19229">
    <property type="entry name" value="ATP-BINDING CASSETTE TRANSPORTER SUBFAMILY A ABCA"/>
    <property type="match status" value="1"/>
</dbReference>
<protein>
    <submittedName>
        <fullName evidence="5">ABC transporter family protein</fullName>
    </submittedName>
</protein>
<dbReference type="CDD" id="cd03263">
    <property type="entry name" value="ABC_subfamily_A"/>
    <property type="match status" value="1"/>
</dbReference>
<dbReference type="Gene3D" id="3.40.50.300">
    <property type="entry name" value="P-loop containing nucleotide triphosphate hydrolases"/>
    <property type="match status" value="1"/>
</dbReference>
<evidence type="ECO:0000313" key="5">
    <source>
        <dbReference type="EMBL" id="ETO09790.1"/>
    </source>
</evidence>
<dbReference type="AlphaFoldDB" id="X6M9V1"/>
<evidence type="ECO:0000313" key="6">
    <source>
        <dbReference type="Proteomes" id="UP000023152"/>
    </source>
</evidence>
<dbReference type="EMBL" id="ASPP01023904">
    <property type="protein sequence ID" value="ETO09790.1"/>
    <property type="molecule type" value="Genomic_DNA"/>
</dbReference>
<sequence length="244" mass="27481">IEEELDADVLAEQQRIRSQLTKDNTLRPEATLQDTVHICGLRKVYKTDNPQVPFKIAVRDLWFAIPQGQVFGFLGVNGAGKTTTLKMLTGDTHPSSGTAFIYGLPIENQIEARRRIGYCPQFDAIFDLLTAYEHLKFYGTIKGLKGKELEDQIRVLIQALSLNKYKNRKAGTYSGGNKRKLSTAIAMIGNPPVVFLGTFEILLFLLIISSFFGLLPWKIDEPSTGYYFQTMKCFFVCVKKKKNG</sequence>
<dbReference type="GO" id="GO:0016887">
    <property type="term" value="F:ATP hydrolysis activity"/>
    <property type="evidence" value="ECO:0007669"/>
    <property type="project" value="InterPro"/>
</dbReference>
<dbReference type="OrthoDB" id="10255969at2759"/>
<keyword evidence="3" id="KW-0472">Membrane</keyword>
<dbReference type="InterPro" id="IPR027417">
    <property type="entry name" value="P-loop_NTPase"/>
</dbReference>
<organism evidence="5 6">
    <name type="scientific">Reticulomyxa filosa</name>
    <dbReference type="NCBI Taxonomy" id="46433"/>
    <lineage>
        <taxon>Eukaryota</taxon>
        <taxon>Sar</taxon>
        <taxon>Rhizaria</taxon>
        <taxon>Retaria</taxon>
        <taxon>Foraminifera</taxon>
        <taxon>Monothalamids</taxon>
        <taxon>Reticulomyxidae</taxon>
        <taxon>Reticulomyxa</taxon>
    </lineage>
</organism>
<dbReference type="PROSITE" id="PS50893">
    <property type="entry name" value="ABC_TRANSPORTER_2"/>
    <property type="match status" value="1"/>
</dbReference>
<gene>
    <name evidence="5" type="ORF">RFI_27585</name>
</gene>
<comment type="caution">
    <text evidence="5">The sequence shown here is derived from an EMBL/GenBank/DDBJ whole genome shotgun (WGS) entry which is preliminary data.</text>
</comment>
<feature type="domain" description="ABC transporter" evidence="4">
    <location>
        <begin position="36"/>
        <end position="241"/>
    </location>
</feature>
<dbReference type="Proteomes" id="UP000023152">
    <property type="component" value="Unassembled WGS sequence"/>
</dbReference>
<dbReference type="PANTHER" id="PTHR19229:SF36">
    <property type="entry name" value="ATP-BINDING CASSETTE SUB-FAMILY A MEMBER 2"/>
    <property type="match status" value="1"/>
</dbReference>
<evidence type="ECO:0000256" key="1">
    <source>
        <dbReference type="ARBA" id="ARBA00022448"/>
    </source>
</evidence>
<feature type="transmembrane region" description="Helical" evidence="3">
    <location>
        <begin position="193"/>
        <end position="215"/>
    </location>
</feature>
<evidence type="ECO:0000259" key="4">
    <source>
        <dbReference type="PROSITE" id="PS50893"/>
    </source>
</evidence>
<name>X6M9V1_RETFI</name>
<keyword evidence="3" id="KW-0812">Transmembrane</keyword>
<dbReference type="Pfam" id="PF00005">
    <property type="entry name" value="ABC_tran"/>
    <property type="match status" value="1"/>
</dbReference>
<keyword evidence="6" id="KW-1185">Reference proteome</keyword>
<feature type="non-terminal residue" evidence="5">
    <location>
        <position position="1"/>
    </location>
</feature>
<evidence type="ECO:0000256" key="2">
    <source>
        <dbReference type="ARBA" id="ARBA00022737"/>
    </source>
</evidence>
<dbReference type="GO" id="GO:0140359">
    <property type="term" value="F:ABC-type transporter activity"/>
    <property type="evidence" value="ECO:0007669"/>
    <property type="project" value="InterPro"/>
</dbReference>